<dbReference type="RefSeq" id="WP_067634144.1">
    <property type="nucleotide sequence ID" value="NZ_JAAXPI010000001.1"/>
</dbReference>
<dbReference type="SUPFAM" id="SSF48498">
    <property type="entry name" value="Tetracyclin repressor-like, C-terminal domain"/>
    <property type="match status" value="1"/>
</dbReference>
<dbReference type="AlphaFoldDB" id="A0A846YUS6"/>
<dbReference type="InterPro" id="IPR036271">
    <property type="entry name" value="Tet_transcr_reg_TetR-rel_C_sf"/>
</dbReference>
<dbReference type="InterPro" id="IPR001647">
    <property type="entry name" value="HTH_TetR"/>
</dbReference>
<proteinExistence type="predicted"/>
<keyword evidence="5" id="KW-1185">Reference proteome</keyword>
<reference evidence="4 5" key="1">
    <citation type="submission" date="2020-04" db="EMBL/GenBank/DDBJ databases">
        <title>MicrobeNet Type strains.</title>
        <authorList>
            <person name="Nicholson A.C."/>
        </authorList>
    </citation>
    <scope>NUCLEOTIDE SEQUENCE [LARGE SCALE GENOMIC DNA]</scope>
    <source>
        <strain evidence="4 5">ATCC BAA-277</strain>
    </source>
</reference>
<dbReference type="EMBL" id="JAAXPI010000001">
    <property type="protein sequence ID" value="NKZ02364.1"/>
    <property type="molecule type" value="Genomic_DNA"/>
</dbReference>
<organism evidence="4 5">
    <name type="scientific">Actinomadura latina</name>
    <dbReference type="NCBI Taxonomy" id="163603"/>
    <lineage>
        <taxon>Bacteria</taxon>
        <taxon>Bacillati</taxon>
        <taxon>Actinomycetota</taxon>
        <taxon>Actinomycetes</taxon>
        <taxon>Streptosporangiales</taxon>
        <taxon>Thermomonosporaceae</taxon>
        <taxon>Actinomadura</taxon>
    </lineage>
</organism>
<dbReference type="PROSITE" id="PS50977">
    <property type="entry name" value="HTH_TETR_2"/>
    <property type="match status" value="1"/>
</dbReference>
<dbReference type="Pfam" id="PF00440">
    <property type="entry name" value="TetR_N"/>
    <property type="match status" value="1"/>
</dbReference>
<accession>A0A846YUS6</accession>
<dbReference type="Gene3D" id="1.10.357.10">
    <property type="entry name" value="Tetracycline Repressor, domain 2"/>
    <property type="match status" value="1"/>
</dbReference>
<dbReference type="Pfam" id="PF17940">
    <property type="entry name" value="TetR_C_31"/>
    <property type="match status" value="1"/>
</dbReference>
<dbReference type="Proteomes" id="UP000579250">
    <property type="component" value="Unassembled WGS sequence"/>
</dbReference>
<evidence type="ECO:0000313" key="5">
    <source>
        <dbReference type="Proteomes" id="UP000579250"/>
    </source>
</evidence>
<dbReference type="GO" id="GO:0003677">
    <property type="term" value="F:DNA binding"/>
    <property type="evidence" value="ECO:0007669"/>
    <property type="project" value="UniProtKB-UniRule"/>
</dbReference>
<feature type="DNA-binding region" description="H-T-H motif" evidence="2">
    <location>
        <begin position="31"/>
        <end position="50"/>
    </location>
</feature>
<name>A0A846YUS6_9ACTN</name>
<evidence type="ECO:0000313" key="4">
    <source>
        <dbReference type="EMBL" id="NKZ02364.1"/>
    </source>
</evidence>
<dbReference type="SUPFAM" id="SSF46689">
    <property type="entry name" value="Homeodomain-like"/>
    <property type="match status" value="1"/>
</dbReference>
<evidence type="ECO:0000259" key="3">
    <source>
        <dbReference type="PROSITE" id="PS50977"/>
    </source>
</evidence>
<sequence length="216" mass="22805">MTESTTPLSRREELADAAIAALAEAGMRGLTHRAVDKAAGLPEGSCSYYFRTRQALLQAAVERLEQVDTAELTARPALSGAAAPGREGAAEAAARLVEHWTTAGRERMLARYELALEATRRPELRAVLVKAGARSRELAAATLTAIGARDPARQAPLLVAYLDGLIFDHLAGAGSLALTHAELRAALLDLLHAFGGCGMDHSPECHAEADPPVRSP</sequence>
<keyword evidence="1 2" id="KW-0238">DNA-binding</keyword>
<feature type="domain" description="HTH tetR-type" evidence="3">
    <location>
        <begin position="8"/>
        <end position="68"/>
    </location>
</feature>
<protein>
    <submittedName>
        <fullName evidence="4">TetR family transcriptional regulator</fullName>
    </submittedName>
</protein>
<comment type="caution">
    <text evidence="4">The sequence shown here is derived from an EMBL/GenBank/DDBJ whole genome shotgun (WGS) entry which is preliminary data.</text>
</comment>
<evidence type="ECO:0000256" key="1">
    <source>
        <dbReference type="ARBA" id="ARBA00023125"/>
    </source>
</evidence>
<evidence type="ECO:0000256" key="2">
    <source>
        <dbReference type="PROSITE-ProRule" id="PRU00335"/>
    </source>
</evidence>
<dbReference type="InterPro" id="IPR009057">
    <property type="entry name" value="Homeodomain-like_sf"/>
</dbReference>
<dbReference type="InterPro" id="IPR041583">
    <property type="entry name" value="TetR_C_31"/>
</dbReference>
<gene>
    <name evidence="4" type="ORF">HGB48_01100</name>
</gene>